<proteinExistence type="predicted"/>
<dbReference type="SMART" id="SM00342">
    <property type="entry name" value="HTH_ARAC"/>
    <property type="match status" value="1"/>
</dbReference>
<dbReference type="PANTHER" id="PTHR46796:SF14">
    <property type="entry name" value="TRANSCRIPTIONAL REGULATORY PROTEIN"/>
    <property type="match status" value="1"/>
</dbReference>
<dbReference type="Pfam" id="PF12833">
    <property type="entry name" value="HTH_18"/>
    <property type="match status" value="1"/>
</dbReference>
<dbReference type="PROSITE" id="PS01124">
    <property type="entry name" value="HTH_ARAC_FAMILY_2"/>
    <property type="match status" value="1"/>
</dbReference>
<evidence type="ECO:0000313" key="5">
    <source>
        <dbReference type="EMBL" id="MBL6081360.1"/>
    </source>
</evidence>
<dbReference type="InterPro" id="IPR050204">
    <property type="entry name" value="AraC_XylS_family_regulators"/>
</dbReference>
<dbReference type="InterPro" id="IPR020449">
    <property type="entry name" value="Tscrpt_reg_AraC-type_HTH"/>
</dbReference>
<dbReference type="InterPro" id="IPR009057">
    <property type="entry name" value="Homeodomain-like_sf"/>
</dbReference>
<dbReference type="SUPFAM" id="SSF46689">
    <property type="entry name" value="Homeodomain-like"/>
    <property type="match status" value="2"/>
</dbReference>
<dbReference type="PROSITE" id="PS00041">
    <property type="entry name" value="HTH_ARAC_FAMILY_1"/>
    <property type="match status" value="1"/>
</dbReference>
<dbReference type="Proteomes" id="UP000660885">
    <property type="component" value="Unassembled WGS sequence"/>
</dbReference>
<keyword evidence="6" id="KW-1185">Reference proteome</keyword>
<evidence type="ECO:0000256" key="2">
    <source>
        <dbReference type="ARBA" id="ARBA00023125"/>
    </source>
</evidence>
<dbReference type="PRINTS" id="PR00032">
    <property type="entry name" value="HTHARAC"/>
</dbReference>
<reference evidence="5 6" key="1">
    <citation type="submission" date="2021-01" db="EMBL/GenBank/DDBJ databases">
        <title>Belnapia mucosa sp. nov. and Belnapia arida sp. nov., isolated from the Tabernas Desert (Almeria, Spain).</title>
        <authorList>
            <person name="Molina-Menor E."/>
            <person name="Vidal-Verdu A."/>
            <person name="Calonge A."/>
            <person name="Satari L."/>
            <person name="Pereto J."/>
            <person name="Porcar M."/>
        </authorList>
    </citation>
    <scope>NUCLEOTIDE SEQUENCE [LARGE SCALE GENOMIC DNA]</scope>
    <source>
        <strain evidence="5 6">T18</strain>
    </source>
</reference>
<dbReference type="InterPro" id="IPR018060">
    <property type="entry name" value="HTH_AraC"/>
</dbReference>
<evidence type="ECO:0000256" key="1">
    <source>
        <dbReference type="ARBA" id="ARBA00023015"/>
    </source>
</evidence>
<dbReference type="RefSeq" id="WP_202834583.1">
    <property type="nucleotide sequence ID" value="NZ_JAETWB010000025.1"/>
</dbReference>
<sequence>MRVPSEMQQQLLFDGSSRARCPISTATRHARIGVFRHRLDGSRQTLATAPAQDAHLLIVQLKEHPPHDLWVGGQHLPAPQVGRGALAILDLRRETRALLSAEVDSLHVHLPRTALDDLAAEAGAPPVTSFSTGEEWTSGDQIAQQLSTLLAPVVEDPNQVAQAYLDHVVLAMASHIAATYGAMRPRETRPGSLAPWQLRRAQDMLASDPTDDVSLHEVADACGLSVSYFSRAFKATTGTTPHTWLQSCRVNHARGLLLDQSLPLAEIAQRSGFADQSHFTRVFRQSMGSTPGAWRRLKRER</sequence>
<dbReference type="PANTHER" id="PTHR46796">
    <property type="entry name" value="HTH-TYPE TRANSCRIPTIONAL ACTIVATOR RHAS-RELATED"/>
    <property type="match status" value="1"/>
</dbReference>
<dbReference type="Gene3D" id="1.10.10.60">
    <property type="entry name" value="Homeodomain-like"/>
    <property type="match status" value="2"/>
</dbReference>
<evidence type="ECO:0000313" key="6">
    <source>
        <dbReference type="Proteomes" id="UP000660885"/>
    </source>
</evidence>
<feature type="domain" description="HTH araC/xylS-type" evidence="4">
    <location>
        <begin position="199"/>
        <end position="297"/>
    </location>
</feature>
<evidence type="ECO:0000259" key="4">
    <source>
        <dbReference type="PROSITE" id="PS01124"/>
    </source>
</evidence>
<name>A0ABS1UA00_9PROT</name>
<keyword evidence="2" id="KW-0238">DNA-binding</keyword>
<keyword evidence="1" id="KW-0805">Transcription regulation</keyword>
<comment type="caution">
    <text evidence="5">The sequence shown here is derived from an EMBL/GenBank/DDBJ whole genome shotgun (WGS) entry which is preliminary data.</text>
</comment>
<accession>A0ABS1UA00</accession>
<protein>
    <submittedName>
        <fullName evidence="5">Helix-turn-helix transcriptional regulator</fullName>
    </submittedName>
</protein>
<dbReference type="EMBL" id="JAETWB010000025">
    <property type="protein sequence ID" value="MBL6081360.1"/>
    <property type="molecule type" value="Genomic_DNA"/>
</dbReference>
<evidence type="ECO:0000256" key="3">
    <source>
        <dbReference type="ARBA" id="ARBA00023163"/>
    </source>
</evidence>
<gene>
    <name evidence="5" type="ORF">JMJ56_25520</name>
</gene>
<keyword evidence="3" id="KW-0804">Transcription</keyword>
<organism evidence="5 6">
    <name type="scientific">Belnapia arida</name>
    <dbReference type="NCBI Taxonomy" id="2804533"/>
    <lineage>
        <taxon>Bacteria</taxon>
        <taxon>Pseudomonadati</taxon>
        <taxon>Pseudomonadota</taxon>
        <taxon>Alphaproteobacteria</taxon>
        <taxon>Acetobacterales</taxon>
        <taxon>Roseomonadaceae</taxon>
        <taxon>Belnapia</taxon>
    </lineage>
</organism>
<dbReference type="InterPro" id="IPR018062">
    <property type="entry name" value="HTH_AraC-typ_CS"/>
</dbReference>